<sequence>MAEEQKVEDRGTTEGSAVTSAETVGEASSSSTEVTAATRDINMPEGCRCGLKWRIPEDSEGYTWNYQTVCPVKPEDHGPAFWRPFFKGIIASGSGGGQAPGGARLIINDGKWRHPPRFR</sequence>
<feature type="region of interest" description="Disordered" evidence="1">
    <location>
        <begin position="93"/>
        <end position="119"/>
    </location>
</feature>
<protein>
    <submittedName>
        <fullName evidence="2">Uncharacterized protein</fullName>
    </submittedName>
</protein>
<organism evidence="2 3">
    <name type="scientific">Hirsutella minnesotensis 3608</name>
    <dbReference type="NCBI Taxonomy" id="1043627"/>
    <lineage>
        <taxon>Eukaryota</taxon>
        <taxon>Fungi</taxon>
        <taxon>Dikarya</taxon>
        <taxon>Ascomycota</taxon>
        <taxon>Pezizomycotina</taxon>
        <taxon>Sordariomycetes</taxon>
        <taxon>Hypocreomycetidae</taxon>
        <taxon>Hypocreales</taxon>
        <taxon>Ophiocordycipitaceae</taxon>
        <taxon>Hirsutella</taxon>
    </lineage>
</organism>
<evidence type="ECO:0000313" key="2">
    <source>
        <dbReference type="EMBL" id="KJZ68533.1"/>
    </source>
</evidence>
<reference evidence="2 3" key="1">
    <citation type="journal article" date="2014" name="Genome Biol. Evol.">
        <title>Comparative genomics and transcriptomics analyses reveal divergent lifestyle features of nematode endoparasitic fungus Hirsutella minnesotensis.</title>
        <authorList>
            <person name="Lai Y."/>
            <person name="Liu K."/>
            <person name="Zhang X."/>
            <person name="Zhang X."/>
            <person name="Li K."/>
            <person name="Wang N."/>
            <person name="Shu C."/>
            <person name="Wu Y."/>
            <person name="Wang C."/>
            <person name="Bushley K.E."/>
            <person name="Xiang M."/>
            <person name="Liu X."/>
        </authorList>
    </citation>
    <scope>NUCLEOTIDE SEQUENCE [LARGE SCALE GENOMIC DNA]</scope>
    <source>
        <strain evidence="2 3">3608</strain>
    </source>
</reference>
<feature type="compositionally biased region" description="Basic and acidic residues" evidence="1">
    <location>
        <begin position="1"/>
        <end position="12"/>
    </location>
</feature>
<dbReference type="EMBL" id="KQ030869">
    <property type="protein sequence ID" value="KJZ68533.1"/>
    <property type="molecule type" value="Genomic_DNA"/>
</dbReference>
<name>A0A0F7ZQV7_9HYPO</name>
<evidence type="ECO:0000256" key="1">
    <source>
        <dbReference type="SAM" id="MobiDB-lite"/>
    </source>
</evidence>
<keyword evidence="3" id="KW-1185">Reference proteome</keyword>
<dbReference type="Proteomes" id="UP000054481">
    <property type="component" value="Unassembled WGS sequence"/>
</dbReference>
<proteinExistence type="predicted"/>
<dbReference type="AlphaFoldDB" id="A0A0F7ZQV7"/>
<feature type="compositionally biased region" description="Low complexity" evidence="1">
    <location>
        <begin position="19"/>
        <end position="38"/>
    </location>
</feature>
<accession>A0A0F7ZQV7</accession>
<feature type="region of interest" description="Disordered" evidence="1">
    <location>
        <begin position="1"/>
        <end position="40"/>
    </location>
</feature>
<evidence type="ECO:0000313" key="3">
    <source>
        <dbReference type="Proteomes" id="UP000054481"/>
    </source>
</evidence>
<gene>
    <name evidence="2" type="ORF">HIM_12072</name>
</gene>